<dbReference type="AlphaFoldDB" id="A0A4Q5LU43"/>
<dbReference type="OrthoDB" id="9776406at2"/>
<proteinExistence type="predicted"/>
<dbReference type="InterPro" id="IPR043519">
    <property type="entry name" value="NT_sf"/>
</dbReference>
<dbReference type="SUPFAM" id="SSF81301">
    <property type="entry name" value="Nucleotidyltransferase"/>
    <property type="match status" value="1"/>
</dbReference>
<keyword evidence="2" id="KW-1185">Reference proteome</keyword>
<evidence type="ECO:0000313" key="1">
    <source>
        <dbReference type="EMBL" id="RYU93196.1"/>
    </source>
</evidence>
<name>A0A4Q5LU43_9BACT</name>
<dbReference type="Gene3D" id="3.30.460.10">
    <property type="entry name" value="Beta Polymerase, domain 2"/>
    <property type="match status" value="1"/>
</dbReference>
<comment type="caution">
    <text evidence="1">The sequence shown here is derived from an EMBL/GenBank/DDBJ whole genome shotgun (WGS) entry which is preliminary data.</text>
</comment>
<sequence>MHSREAKLTQITNWAKDNPAISVVLLTSSLANPDAIKDYFQLP</sequence>
<protein>
    <submittedName>
        <fullName evidence="1">Uncharacterized protein</fullName>
    </submittedName>
</protein>
<accession>A0A4Q5LU43</accession>
<dbReference type="InterPro" id="IPR007530">
    <property type="entry name" value="Aminoglycoside_adenylylTfrase"/>
</dbReference>
<dbReference type="Proteomes" id="UP000293162">
    <property type="component" value="Unassembled WGS sequence"/>
</dbReference>
<dbReference type="RefSeq" id="WP_130023650.1">
    <property type="nucleotide sequence ID" value="NZ_SEWF01000052.1"/>
</dbReference>
<dbReference type="EMBL" id="SEWF01000052">
    <property type="protein sequence ID" value="RYU93196.1"/>
    <property type="molecule type" value="Genomic_DNA"/>
</dbReference>
<organism evidence="1 2">
    <name type="scientific">Emticicia agri</name>
    <dbReference type="NCBI Taxonomy" id="2492393"/>
    <lineage>
        <taxon>Bacteria</taxon>
        <taxon>Pseudomonadati</taxon>
        <taxon>Bacteroidota</taxon>
        <taxon>Cytophagia</taxon>
        <taxon>Cytophagales</taxon>
        <taxon>Leadbetterellaceae</taxon>
        <taxon>Emticicia</taxon>
    </lineage>
</organism>
<evidence type="ECO:0000313" key="2">
    <source>
        <dbReference type="Proteomes" id="UP000293162"/>
    </source>
</evidence>
<dbReference type="Pfam" id="PF04439">
    <property type="entry name" value="Adenyl_transf"/>
    <property type="match status" value="1"/>
</dbReference>
<gene>
    <name evidence="1" type="ORF">EWM59_23250</name>
</gene>
<reference evidence="1 2" key="1">
    <citation type="submission" date="2019-02" db="EMBL/GenBank/DDBJ databases">
        <title>Bacterial novel species Emticicia sp. 17J42-9 isolated from soil.</title>
        <authorList>
            <person name="Jung H.-Y."/>
        </authorList>
    </citation>
    <scope>NUCLEOTIDE SEQUENCE [LARGE SCALE GENOMIC DNA]</scope>
    <source>
        <strain evidence="1 2">17J42-9</strain>
    </source>
</reference>